<dbReference type="Pfam" id="PF01050">
    <property type="entry name" value="MannoseP_isomer"/>
    <property type="match status" value="1"/>
</dbReference>
<accession>A0A157S8R5</accession>
<dbReference type="STRING" id="288768.SAMEA3906486_01148"/>
<organism evidence="12 13">
    <name type="scientific">Bordetella ansorpii</name>
    <dbReference type="NCBI Taxonomy" id="288768"/>
    <lineage>
        <taxon>Bacteria</taxon>
        <taxon>Pseudomonadati</taxon>
        <taxon>Pseudomonadota</taxon>
        <taxon>Betaproteobacteria</taxon>
        <taxon>Burkholderiales</taxon>
        <taxon>Alcaligenaceae</taxon>
        <taxon>Bordetella</taxon>
    </lineage>
</organism>
<evidence type="ECO:0000256" key="8">
    <source>
        <dbReference type="RuleBase" id="RU004190"/>
    </source>
</evidence>
<proteinExistence type="inferred from homology"/>
<dbReference type="InterPro" id="IPR049577">
    <property type="entry name" value="GMPP_N"/>
</dbReference>
<evidence type="ECO:0000259" key="9">
    <source>
        <dbReference type="Pfam" id="PF00483"/>
    </source>
</evidence>
<evidence type="ECO:0000256" key="3">
    <source>
        <dbReference type="ARBA" id="ARBA00022679"/>
    </source>
</evidence>
<evidence type="ECO:0000256" key="7">
    <source>
        <dbReference type="ARBA" id="ARBA00047343"/>
    </source>
</evidence>
<dbReference type="InterPro" id="IPR011051">
    <property type="entry name" value="RmlC_Cupin_sf"/>
</dbReference>
<keyword evidence="12" id="KW-0413">Isomerase</keyword>
<dbReference type="RefSeq" id="WP_066124619.1">
    <property type="nucleotide sequence ID" value="NZ_FKIF01000002.1"/>
</dbReference>
<gene>
    <name evidence="12" type="primary">algA_2</name>
    <name evidence="12" type="ORF">SAMEA3906486_01148</name>
</gene>
<feature type="domain" description="Nucleotidyl transferase" evidence="9">
    <location>
        <begin position="10"/>
        <end position="291"/>
    </location>
</feature>
<evidence type="ECO:0000256" key="2">
    <source>
        <dbReference type="ARBA" id="ARBA00012387"/>
    </source>
</evidence>
<dbReference type="InterPro" id="IPR006375">
    <property type="entry name" value="Man1P_GuaTrfase/Man6P_Isoase"/>
</dbReference>
<keyword evidence="3 12" id="KW-0808">Transferase</keyword>
<feature type="domain" description="Mannose-6-phosphate isomerase type II C-terminal" evidence="10">
    <location>
        <begin position="357"/>
        <end position="470"/>
    </location>
</feature>
<dbReference type="NCBIfam" id="TIGR01479">
    <property type="entry name" value="GMP_PMI"/>
    <property type="match status" value="1"/>
</dbReference>
<dbReference type="GO" id="GO:0004475">
    <property type="term" value="F:mannose-1-phosphate guanylyltransferase (GTP) activity"/>
    <property type="evidence" value="ECO:0007669"/>
    <property type="project" value="UniProtKB-EC"/>
</dbReference>
<dbReference type="InterPro" id="IPR001538">
    <property type="entry name" value="Man6P_isomerase-2_C"/>
</dbReference>
<dbReference type="FunFam" id="2.60.120.10:FF:000032">
    <property type="entry name" value="Mannose-1-phosphate guanylyltransferase/mannose-6-phosphate isomerase"/>
    <property type="match status" value="1"/>
</dbReference>
<dbReference type="Pfam" id="PF22640">
    <property type="entry name" value="ManC_GMP_beta-helix"/>
    <property type="match status" value="1"/>
</dbReference>
<dbReference type="Gene3D" id="3.90.550.10">
    <property type="entry name" value="Spore Coat Polysaccharide Biosynthesis Protein SpsA, Chain A"/>
    <property type="match status" value="1"/>
</dbReference>
<dbReference type="InterPro" id="IPR054566">
    <property type="entry name" value="ManC/GMP-like_b-helix"/>
</dbReference>
<evidence type="ECO:0000256" key="1">
    <source>
        <dbReference type="ARBA" id="ARBA00006115"/>
    </source>
</evidence>
<dbReference type="Proteomes" id="UP000076848">
    <property type="component" value="Unassembled WGS sequence"/>
</dbReference>
<dbReference type="InterPro" id="IPR014710">
    <property type="entry name" value="RmlC-like_jellyroll"/>
</dbReference>
<keyword evidence="6" id="KW-0342">GTP-binding</keyword>
<keyword evidence="4 12" id="KW-0548">Nucleotidyltransferase</keyword>
<dbReference type="GO" id="GO:0016853">
    <property type="term" value="F:isomerase activity"/>
    <property type="evidence" value="ECO:0007669"/>
    <property type="project" value="UniProtKB-KW"/>
</dbReference>
<comment type="similarity">
    <text evidence="1 8">Belongs to the mannose-6-phosphate isomerase type 2 family.</text>
</comment>
<dbReference type="InterPro" id="IPR051161">
    <property type="entry name" value="Mannose-6P_isomerase_type2"/>
</dbReference>
<dbReference type="AlphaFoldDB" id="A0A157S8R5"/>
<dbReference type="OrthoDB" id="9806359at2"/>
<dbReference type="CDD" id="cd02509">
    <property type="entry name" value="GDP-M1P_Guanylyltransferase"/>
    <property type="match status" value="1"/>
</dbReference>
<dbReference type="PANTHER" id="PTHR46390:SF1">
    <property type="entry name" value="MANNOSE-1-PHOSPHATE GUANYLYLTRANSFERASE"/>
    <property type="match status" value="1"/>
</dbReference>
<dbReference type="FunFam" id="3.90.550.10:FF:000046">
    <property type="entry name" value="Mannose-1-phosphate guanylyltransferase (GDP)"/>
    <property type="match status" value="1"/>
</dbReference>
<dbReference type="EMBL" id="FKIF01000002">
    <property type="protein sequence ID" value="SAI66785.1"/>
    <property type="molecule type" value="Genomic_DNA"/>
</dbReference>
<comment type="catalytic activity">
    <reaction evidence="7">
        <text>alpha-D-mannose 1-phosphate + GTP + H(+) = GDP-alpha-D-mannose + diphosphate</text>
        <dbReference type="Rhea" id="RHEA:15229"/>
        <dbReference type="ChEBI" id="CHEBI:15378"/>
        <dbReference type="ChEBI" id="CHEBI:33019"/>
        <dbReference type="ChEBI" id="CHEBI:37565"/>
        <dbReference type="ChEBI" id="CHEBI:57527"/>
        <dbReference type="ChEBI" id="CHEBI:58409"/>
        <dbReference type="EC" id="2.7.7.13"/>
    </reaction>
</comment>
<name>A0A157S8R5_9BORD</name>
<dbReference type="Pfam" id="PF00483">
    <property type="entry name" value="NTP_transferase"/>
    <property type="match status" value="1"/>
</dbReference>
<evidence type="ECO:0000313" key="12">
    <source>
        <dbReference type="EMBL" id="SAI66785.1"/>
    </source>
</evidence>
<dbReference type="Gene3D" id="2.60.120.10">
    <property type="entry name" value="Jelly Rolls"/>
    <property type="match status" value="1"/>
</dbReference>
<dbReference type="EC" id="2.7.7.13" evidence="2"/>
<evidence type="ECO:0000256" key="6">
    <source>
        <dbReference type="ARBA" id="ARBA00023134"/>
    </source>
</evidence>
<evidence type="ECO:0000259" key="10">
    <source>
        <dbReference type="Pfam" id="PF01050"/>
    </source>
</evidence>
<sequence length="474" mass="52286">MSTAPIDLQPVLLAGGSGTRLWPLSRESYPKQFLNLLDDASALQATWHRVSELADHEPLLITNETHRFIVAEQLRQLDLQHPEILLEPVGRNTAPAIALAALHALARGGDTLLLVLPSDHAVMRPAAFRQAVEIARAPALAGKLVTFGVVPGYAETGYGYIRARVGADPHGPADVEAFVEKPDADSAARYIAEGNYYWNSGMFLFLASRYLQALQQFRPDILQACQAAMAGKRDDGDFVRFDEAAFAACPSDSIDYAVMERDPDVAMVPLDAGWSDIGSWASLWQLAEQDQDGNAFRGDVVADSCRDTYAYSSSRLVAVLGMKDAVVVETPDAVLVAARDQVQHVRKIVAKLQAARRSEAVEHRLVYRPWGSYDSVDEGPRFKVKRITVAPGCRLSLQMHHHRAEHWIVVTGTARITRGEEVFLLTENQSTYIPLGVRHRLENPGSIPLELIEVQSGPYLAEDDIVRFEDAYGR</sequence>
<evidence type="ECO:0000256" key="5">
    <source>
        <dbReference type="ARBA" id="ARBA00022741"/>
    </source>
</evidence>
<dbReference type="GO" id="GO:0005525">
    <property type="term" value="F:GTP binding"/>
    <property type="evidence" value="ECO:0007669"/>
    <property type="project" value="UniProtKB-KW"/>
</dbReference>
<dbReference type="CDD" id="cd02213">
    <property type="entry name" value="cupin_PMI_typeII_C"/>
    <property type="match status" value="1"/>
</dbReference>
<reference evidence="12 13" key="1">
    <citation type="submission" date="2016-04" db="EMBL/GenBank/DDBJ databases">
        <authorList>
            <consortium name="Pathogen Informatics"/>
        </authorList>
    </citation>
    <scope>NUCLEOTIDE SEQUENCE [LARGE SCALE GENOMIC DNA]</scope>
    <source>
        <strain evidence="12 13">H050680373</strain>
    </source>
</reference>
<dbReference type="InterPro" id="IPR029044">
    <property type="entry name" value="Nucleotide-diphossugar_trans"/>
</dbReference>
<dbReference type="SUPFAM" id="SSF53448">
    <property type="entry name" value="Nucleotide-diphospho-sugar transferases"/>
    <property type="match status" value="1"/>
</dbReference>
<dbReference type="SUPFAM" id="SSF51182">
    <property type="entry name" value="RmlC-like cupins"/>
    <property type="match status" value="1"/>
</dbReference>
<dbReference type="GO" id="GO:0000271">
    <property type="term" value="P:polysaccharide biosynthetic process"/>
    <property type="evidence" value="ECO:0007669"/>
    <property type="project" value="InterPro"/>
</dbReference>
<keyword evidence="5" id="KW-0547">Nucleotide-binding</keyword>
<evidence type="ECO:0000256" key="4">
    <source>
        <dbReference type="ARBA" id="ARBA00022695"/>
    </source>
</evidence>
<dbReference type="PANTHER" id="PTHR46390">
    <property type="entry name" value="MANNOSE-1-PHOSPHATE GUANYLYLTRANSFERASE"/>
    <property type="match status" value="1"/>
</dbReference>
<evidence type="ECO:0000259" key="11">
    <source>
        <dbReference type="Pfam" id="PF22640"/>
    </source>
</evidence>
<protein>
    <recommendedName>
        <fullName evidence="2">mannose-1-phosphate guanylyltransferase</fullName>
        <ecNumber evidence="2">2.7.7.13</ecNumber>
    </recommendedName>
</protein>
<dbReference type="GO" id="GO:0009298">
    <property type="term" value="P:GDP-mannose biosynthetic process"/>
    <property type="evidence" value="ECO:0007669"/>
    <property type="project" value="TreeGrafter"/>
</dbReference>
<evidence type="ECO:0000313" key="13">
    <source>
        <dbReference type="Proteomes" id="UP000076848"/>
    </source>
</evidence>
<feature type="domain" description="MannoseP isomerase/GMP-like beta-helix" evidence="11">
    <location>
        <begin position="305"/>
        <end position="352"/>
    </location>
</feature>
<keyword evidence="13" id="KW-1185">Reference proteome</keyword>
<dbReference type="InterPro" id="IPR005835">
    <property type="entry name" value="NTP_transferase_dom"/>
</dbReference>